<dbReference type="Proteomes" id="UP000477488">
    <property type="component" value="Unassembled WGS sequence"/>
</dbReference>
<dbReference type="PANTHER" id="PTHR34477">
    <property type="entry name" value="UPF0213 PROTEIN YHBQ"/>
    <property type="match status" value="1"/>
</dbReference>
<dbReference type="CDD" id="cd10456">
    <property type="entry name" value="GIY-YIG_UPF0213"/>
    <property type="match status" value="1"/>
</dbReference>
<dbReference type="SUPFAM" id="SSF82771">
    <property type="entry name" value="GIY-YIG endonuclease"/>
    <property type="match status" value="1"/>
</dbReference>
<proteinExistence type="inferred from homology"/>
<dbReference type="EMBL" id="VUMH01000001">
    <property type="protein sequence ID" value="MSS26682.1"/>
    <property type="molecule type" value="Genomic_DNA"/>
</dbReference>
<evidence type="ECO:0000259" key="2">
    <source>
        <dbReference type="PROSITE" id="PS50164"/>
    </source>
</evidence>
<accession>A0A6L5XHT8</accession>
<keyword evidence="4" id="KW-1185">Reference proteome</keyword>
<organism evidence="3 4">
    <name type="scientific">Desulfovibrio porci</name>
    <dbReference type="NCBI Taxonomy" id="2605782"/>
    <lineage>
        <taxon>Bacteria</taxon>
        <taxon>Pseudomonadati</taxon>
        <taxon>Thermodesulfobacteriota</taxon>
        <taxon>Desulfovibrionia</taxon>
        <taxon>Desulfovibrionales</taxon>
        <taxon>Desulfovibrionaceae</taxon>
        <taxon>Desulfovibrio</taxon>
    </lineage>
</organism>
<comment type="caution">
    <text evidence="3">The sequence shown here is derived from an EMBL/GenBank/DDBJ whole genome shotgun (WGS) entry which is preliminary data.</text>
</comment>
<comment type="similarity">
    <text evidence="1">Belongs to the UPF0213 family.</text>
</comment>
<name>A0A6L5XHT8_9BACT</name>
<gene>
    <name evidence="3" type="ORF">FYJ44_01165</name>
</gene>
<dbReference type="InterPro" id="IPR035901">
    <property type="entry name" value="GIY-YIG_endonuc_sf"/>
</dbReference>
<evidence type="ECO:0000256" key="1">
    <source>
        <dbReference type="ARBA" id="ARBA00007435"/>
    </source>
</evidence>
<dbReference type="InterPro" id="IPR050190">
    <property type="entry name" value="UPF0213_domain"/>
</dbReference>
<dbReference type="PROSITE" id="PS50164">
    <property type="entry name" value="GIY_YIG"/>
    <property type="match status" value="1"/>
</dbReference>
<protein>
    <submittedName>
        <fullName evidence="3">GIY-YIG nuclease family protein</fullName>
    </submittedName>
</protein>
<evidence type="ECO:0000313" key="3">
    <source>
        <dbReference type="EMBL" id="MSS26682.1"/>
    </source>
</evidence>
<dbReference type="Gene3D" id="3.40.1440.10">
    <property type="entry name" value="GIY-YIG endonuclease"/>
    <property type="match status" value="1"/>
</dbReference>
<reference evidence="3 4" key="1">
    <citation type="submission" date="2019-09" db="EMBL/GenBank/DDBJ databases">
        <title>In-depth cultivation of the pig gut microbiome towards novel bacterial diversity and tailored functional studies.</title>
        <authorList>
            <person name="Wylensek D."/>
            <person name="Hitch T.C.A."/>
            <person name="Clavel T."/>
        </authorList>
    </citation>
    <scope>NUCLEOTIDE SEQUENCE [LARGE SCALE GENOMIC DNA]</scope>
    <source>
        <strain evidence="3 4">PG-178-WT-4</strain>
    </source>
</reference>
<feature type="domain" description="GIY-YIG" evidence="2">
    <location>
        <begin position="19"/>
        <end position="96"/>
    </location>
</feature>
<dbReference type="InterPro" id="IPR000305">
    <property type="entry name" value="GIY-YIG_endonuc"/>
</dbReference>
<sequence>MDSAVQPSQRPDRTEKAADIWHVYLLECADGTLYCGITTDLARRLDQHNGLAPGGARYTSGRRPVRLLASRACAHKGAALRLECAVKARPRAEKILFLQEGVVAPC</sequence>
<dbReference type="Pfam" id="PF01541">
    <property type="entry name" value="GIY-YIG"/>
    <property type="match status" value="1"/>
</dbReference>
<dbReference type="AlphaFoldDB" id="A0A6L5XHT8"/>
<dbReference type="PANTHER" id="PTHR34477:SF1">
    <property type="entry name" value="UPF0213 PROTEIN YHBQ"/>
    <property type="match status" value="1"/>
</dbReference>
<evidence type="ECO:0000313" key="4">
    <source>
        <dbReference type="Proteomes" id="UP000477488"/>
    </source>
</evidence>